<evidence type="ECO:0000313" key="3">
    <source>
        <dbReference type="EMBL" id="MDA0566575.1"/>
    </source>
</evidence>
<keyword evidence="4" id="KW-1185">Reference proteome</keyword>
<dbReference type="InterPro" id="IPR050508">
    <property type="entry name" value="Methyltransf_Superfamily"/>
</dbReference>
<dbReference type="PANTHER" id="PTHR42912:SF95">
    <property type="entry name" value="METHYLTRANSFERASE TYPE 11 DOMAIN-CONTAINING PROTEIN"/>
    <property type="match status" value="1"/>
</dbReference>
<dbReference type="CDD" id="cd02440">
    <property type="entry name" value="AdoMet_MTases"/>
    <property type="match status" value="1"/>
</dbReference>
<dbReference type="GO" id="GO:0032259">
    <property type="term" value="P:methylation"/>
    <property type="evidence" value="ECO:0007669"/>
    <property type="project" value="UniProtKB-KW"/>
</dbReference>
<protein>
    <submittedName>
        <fullName evidence="3">Class I SAM-dependent methyltransferase</fullName>
    </submittedName>
</protein>
<dbReference type="RefSeq" id="WP_270073833.1">
    <property type="nucleotide sequence ID" value="NZ_JAJAQC010000038.1"/>
</dbReference>
<keyword evidence="3" id="KW-0489">Methyltransferase</keyword>
<comment type="caution">
    <text evidence="3">The sequence shown here is derived from an EMBL/GenBank/DDBJ whole genome shotgun (WGS) entry which is preliminary data.</text>
</comment>
<dbReference type="InterPro" id="IPR041698">
    <property type="entry name" value="Methyltransf_25"/>
</dbReference>
<dbReference type="EMBL" id="JAJAQC010000038">
    <property type="protein sequence ID" value="MDA0566575.1"/>
    <property type="molecule type" value="Genomic_DNA"/>
</dbReference>
<accession>A0A9X3NP39</accession>
<dbReference type="Gene3D" id="3.40.50.150">
    <property type="entry name" value="Vaccinia Virus protein VP39"/>
    <property type="match status" value="1"/>
</dbReference>
<sequence length="215" mass="22967">MAERELWTGQPPGSNPFALPRGPLGRAAGWVLAVTNRAQNAEVLRAAGVAGCRRVLEVGHGPGVLVRMLAEVPGLSVTGVDPSPEMVAMARRRNAAAVRAGRVRLHRGTAADTGEPDAAFDLVLSVNTVAMWPYLDPGMAEFHRVLRPGGRAVITWHRFPESFRLTPEQLARVEEAMALRFGAARRRMLPGSVVFEAVKEARAVPGGSARAVQGA</sequence>
<gene>
    <name evidence="3" type="ORF">LG943_19995</name>
</gene>
<dbReference type="Proteomes" id="UP001140076">
    <property type="component" value="Unassembled WGS sequence"/>
</dbReference>
<keyword evidence="3" id="KW-0808">Transferase</keyword>
<proteinExistence type="predicted"/>
<dbReference type="GO" id="GO:0008168">
    <property type="term" value="F:methyltransferase activity"/>
    <property type="evidence" value="ECO:0007669"/>
    <property type="project" value="UniProtKB-KW"/>
</dbReference>
<evidence type="ECO:0000256" key="1">
    <source>
        <dbReference type="SAM" id="MobiDB-lite"/>
    </source>
</evidence>
<dbReference type="SUPFAM" id="SSF53335">
    <property type="entry name" value="S-adenosyl-L-methionine-dependent methyltransferases"/>
    <property type="match status" value="1"/>
</dbReference>
<dbReference type="AlphaFoldDB" id="A0A9X3NP39"/>
<dbReference type="Pfam" id="PF13649">
    <property type="entry name" value="Methyltransf_25"/>
    <property type="match status" value="1"/>
</dbReference>
<reference evidence="3" key="1">
    <citation type="submission" date="2021-10" db="EMBL/GenBank/DDBJ databases">
        <title>Streptomonospora sp. nov., isolated from mangrove soil.</title>
        <authorList>
            <person name="Chen X."/>
            <person name="Ge X."/>
            <person name="Liu W."/>
        </authorList>
    </citation>
    <scope>NUCLEOTIDE SEQUENCE</scope>
    <source>
        <strain evidence="3">S1-112</strain>
    </source>
</reference>
<organism evidence="3 4">
    <name type="scientific">Streptomonospora mangrovi</name>
    <dbReference type="NCBI Taxonomy" id="2883123"/>
    <lineage>
        <taxon>Bacteria</taxon>
        <taxon>Bacillati</taxon>
        <taxon>Actinomycetota</taxon>
        <taxon>Actinomycetes</taxon>
        <taxon>Streptosporangiales</taxon>
        <taxon>Nocardiopsidaceae</taxon>
        <taxon>Streptomonospora</taxon>
    </lineage>
</organism>
<feature type="region of interest" description="Disordered" evidence="1">
    <location>
        <begin position="1"/>
        <end position="20"/>
    </location>
</feature>
<dbReference type="PANTHER" id="PTHR42912">
    <property type="entry name" value="METHYLTRANSFERASE"/>
    <property type="match status" value="1"/>
</dbReference>
<evidence type="ECO:0000259" key="2">
    <source>
        <dbReference type="Pfam" id="PF13649"/>
    </source>
</evidence>
<name>A0A9X3NP39_9ACTN</name>
<evidence type="ECO:0000313" key="4">
    <source>
        <dbReference type="Proteomes" id="UP001140076"/>
    </source>
</evidence>
<feature type="domain" description="Methyltransferase" evidence="2">
    <location>
        <begin position="55"/>
        <end position="150"/>
    </location>
</feature>
<dbReference type="InterPro" id="IPR029063">
    <property type="entry name" value="SAM-dependent_MTases_sf"/>
</dbReference>